<keyword evidence="6 8" id="KW-1133">Transmembrane helix</keyword>
<dbReference type="PANTHER" id="PTHR30586:SF0">
    <property type="entry name" value="ION-TRANSLOCATING OXIDOREDUCTASE COMPLEX SUBUNIT E"/>
    <property type="match status" value="1"/>
</dbReference>
<evidence type="ECO:0000256" key="8">
    <source>
        <dbReference type="HAMAP-Rule" id="MF_00478"/>
    </source>
</evidence>
<comment type="subunit">
    <text evidence="8">The complex is composed of six subunits: RnfA, RnfB, RnfC, RnfD, RnfE and RnfG.</text>
</comment>
<reference evidence="9 11" key="1">
    <citation type="submission" date="2014-07" db="EMBL/GenBank/DDBJ databases">
        <title>Draft genome of Clostridium sulfidigenes 113A isolated from sediments associated with methane hydrate from Krishna Godavari basin.</title>
        <authorList>
            <person name="Honkalas V.S."/>
            <person name="Dabir A.P."/>
            <person name="Arora P."/>
            <person name="Dhakephalkar P.K."/>
        </authorList>
    </citation>
    <scope>NUCLEOTIDE SEQUENCE [LARGE SCALE GENOMIC DNA]</scope>
    <source>
        <strain evidence="9 11">113A</strain>
    </source>
</reference>
<dbReference type="RefSeq" id="WP_035133661.1">
    <property type="nucleotide sequence ID" value="NZ_JBQHQR010000006.1"/>
</dbReference>
<dbReference type="EMBL" id="SVCM01000111">
    <property type="protein sequence ID" value="MBE6060465.1"/>
    <property type="molecule type" value="Genomic_DNA"/>
</dbReference>
<comment type="similarity">
    <text evidence="8">Belongs to the NqrDE/RnfAE family.</text>
</comment>
<dbReference type="eggNOG" id="COG4660">
    <property type="taxonomic scope" value="Bacteria"/>
</dbReference>
<dbReference type="Proteomes" id="UP000768462">
    <property type="component" value="Unassembled WGS sequence"/>
</dbReference>
<keyword evidence="2 8" id="KW-0813">Transport</keyword>
<feature type="transmembrane region" description="Helical" evidence="8">
    <location>
        <begin position="97"/>
        <end position="115"/>
    </location>
</feature>
<keyword evidence="7 8" id="KW-0472">Membrane</keyword>
<dbReference type="EC" id="7.-.-.-" evidence="8"/>
<dbReference type="STRING" id="318464.IO99_12345"/>
<keyword evidence="5 8" id="KW-0249">Electron transport</keyword>
<evidence type="ECO:0000256" key="2">
    <source>
        <dbReference type="ARBA" id="ARBA00022448"/>
    </source>
</evidence>
<feature type="transmembrane region" description="Helical" evidence="8">
    <location>
        <begin position="38"/>
        <end position="59"/>
    </location>
</feature>
<evidence type="ECO:0000313" key="11">
    <source>
        <dbReference type="Proteomes" id="UP000028542"/>
    </source>
</evidence>
<dbReference type="Pfam" id="PF02508">
    <property type="entry name" value="Rnf-Nqr"/>
    <property type="match status" value="1"/>
</dbReference>
<evidence type="ECO:0000256" key="1">
    <source>
        <dbReference type="ARBA" id="ARBA00004127"/>
    </source>
</evidence>
<dbReference type="NCBIfam" id="TIGR01948">
    <property type="entry name" value="rnfE"/>
    <property type="match status" value="1"/>
</dbReference>
<dbReference type="NCBIfam" id="NF009070">
    <property type="entry name" value="PRK12405.1"/>
    <property type="match status" value="1"/>
</dbReference>
<dbReference type="PIRSF" id="PIRSF006102">
    <property type="entry name" value="NQR_DE"/>
    <property type="match status" value="1"/>
</dbReference>
<accession>A0A084JAD4</accession>
<evidence type="ECO:0000256" key="3">
    <source>
        <dbReference type="ARBA" id="ARBA00022692"/>
    </source>
</evidence>
<keyword evidence="11" id="KW-1185">Reference proteome</keyword>
<evidence type="ECO:0000256" key="6">
    <source>
        <dbReference type="ARBA" id="ARBA00022989"/>
    </source>
</evidence>
<name>A0A084JAD4_9CLOT</name>
<evidence type="ECO:0000313" key="10">
    <source>
        <dbReference type="EMBL" id="MBE6060465.1"/>
    </source>
</evidence>
<dbReference type="HAMAP" id="MF_00478">
    <property type="entry name" value="RsxE_RnfE"/>
    <property type="match status" value="1"/>
</dbReference>
<dbReference type="GO" id="GO:0022900">
    <property type="term" value="P:electron transport chain"/>
    <property type="evidence" value="ECO:0007669"/>
    <property type="project" value="UniProtKB-UniRule"/>
</dbReference>
<sequence length="205" mass="21986">MKELVNRLKTGIITENPVFIQVLAMCPTLAVTSSVKNAAGMALAATVVLIGSNAVISLIRKLVPDKIRIPAYIVVIATFVTLIQFLLQAYIPDLYKSLGIFLPLIVVNCVILGRAEAYASKNKVIPSIFDAIGMGLGFGLAIVVLATFREVLGNGTFYGMQFLPKSYVPAMVMTSAPGAFITLGILLACLNQYKISKAKKSETTK</sequence>
<evidence type="ECO:0000313" key="9">
    <source>
        <dbReference type="EMBL" id="KEZ85918.1"/>
    </source>
</evidence>
<dbReference type="EMBL" id="JPMD01000028">
    <property type="protein sequence ID" value="KEZ85918.1"/>
    <property type="molecule type" value="Genomic_DNA"/>
</dbReference>
<dbReference type="Proteomes" id="UP000028542">
    <property type="component" value="Unassembled WGS sequence"/>
</dbReference>
<organism evidence="9 11">
    <name type="scientific">Clostridium sulfidigenes</name>
    <dbReference type="NCBI Taxonomy" id="318464"/>
    <lineage>
        <taxon>Bacteria</taxon>
        <taxon>Bacillati</taxon>
        <taxon>Bacillota</taxon>
        <taxon>Clostridia</taxon>
        <taxon>Eubacteriales</taxon>
        <taxon>Clostridiaceae</taxon>
        <taxon>Clostridium</taxon>
    </lineage>
</organism>
<evidence type="ECO:0000256" key="5">
    <source>
        <dbReference type="ARBA" id="ARBA00022982"/>
    </source>
</evidence>
<evidence type="ECO:0000256" key="7">
    <source>
        <dbReference type="ARBA" id="ARBA00023136"/>
    </source>
</evidence>
<feature type="transmembrane region" description="Helical" evidence="8">
    <location>
        <begin position="71"/>
        <end position="91"/>
    </location>
</feature>
<feature type="transmembrane region" description="Helical" evidence="8">
    <location>
        <begin position="127"/>
        <end position="148"/>
    </location>
</feature>
<feature type="transmembrane region" description="Helical" evidence="8">
    <location>
        <begin position="12"/>
        <end position="32"/>
    </location>
</feature>
<dbReference type="PANTHER" id="PTHR30586">
    <property type="entry name" value="ELECTRON TRANSPORT COMPLEX PROTEIN RNFE"/>
    <property type="match status" value="1"/>
</dbReference>
<feature type="transmembrane region" description="Helical" evidence="8">
    <location>
        <begin position="168"/>
        <end position="190"/>
    </location>
</feature>
<comment type="caution">
    <text evidence="9">The sequence shown here is derived from an EMBL/GenBank/DDBJ whole genome shotgun (WGS) entry which is preliminary data.</text>
</comment>
<comment type="function">
    <text evidence="8">Part of a membrane-bound complex that couples electron transfer with translocation of ions across the membrane.</text>
</comment>
<dbReference type="GO" id="GO:0012505">
    <property type="term" value="C:endomembrane system"/>
    <property type="evidence" value="ECO:0007669"/>
    <property type="project" value="UniProtKB-SubCell"/>
</dbReference>
<gene>
    <name evidence="8" type="primary">rnfE</name>
    <name evidence="10" type="ORF">E7215_09875</name>
    <name evidence="9" type="ORF">IO99_12345</name>
</gene>
<protein>
    <recommendedName>
        <fullName evidence="8">Ion-translocating oxidoreductase complex subunit E</fullName>
        <ecNumber evidence="8">7.-.-.-</ecNumber>
    </recommendedName>
    <alternativeName>
        <fullName evidence="8">Rnf electron transport complex subunit E</fullName>
    </alternativeName>
</protein>
<comment type="subcellular location">
    <subcellularLocation>
        <location evidence="8">Cell membrane</location>
        <topology evidence="8">Multi-pass membrane protein</topology>
    </subcellularLocation>
    <subcellularLocation>
        <location evidence="1">Endomembrane system</location>
        <topology evidence="1">Multi-pass membrane protein</topology>
    </subcellularLocation>
</comment>
<dbReference type="AlphaFoldDB" id="A0A084JAD4"/>
<keyword evidence="8" id="KW-1003">Cell membrane</keyword>
<dbReference type="GO" id="GO:0005886">
    <property type="term" value="C:plasma membrane"/>
    <property type="evidence" value="ECO:0007669"/>
    <property type="project" value="UniProtKB-SubCell"/>
</dbReference>
<dbReference type="InterPro" id="IPR010968">
    <property type="entry name" value="RnfE"/>
</dbReference>
<reference evidence="10" key="2">
    <citation type="submission" date="2019-04" db="EMBL/GenBank/DDBJ databases">
        <title>Evolution of Biomass-Degrading Anaerobic Consortia Revealed by Metagenomics.</title>
        <authorList>
            <person name="Peng X."/>
        </authorList>
    </citation>
    <scope>NUCLEOTIDE SEQUENCE</scope>
    <source>
        <strain evidence="10">SIG254</strain>
    </source>
</reference>
<keyword evidence="3 8" id="KW-0812">Transmembrane</keyword>
<dbReference type="InterPro" id="IPR003667">
    <property type="entry name" value="NqrDE/RnfAE"/>
</dbReference>
<proteinExistence type="inferred from homology"/>
<evidence type="ECO:0000256" key="4">
    <source>
        <dbReference type="ARBA" id="ARBA00022967"/>
    </source>
</evidence>
<keyword evidence="4 8" id="KW-1278">Translocase</keyword>